<keyword evidence="6 11" id="KW-0931">ER-Golgi transport</keyword>
<dbReference type="GO" id="GO:0006886">
    <property type="term" value="P:intracellular protein transport"/>
    <property type="evidence" value="ECO:0007669"/>
    <property type="project" value="InterPro"/>
</dbReference>
<dbReference type="GO" id="GO:0006888">
    <property type="term" value="P:endoplasmic reticulum to Golgi vesicle-mediated transport"/>
    <property type="evidence" value="ECO:0007669"/>
    <property type="project" value="TreeGrafter"/>
</dbReference>
<evidence type="ECO:0000256" key="9">
    <source>
        <dbReference type="ARBA" id="ARBA00023136"/>
    </source>
</evidence>
<keyword evidence="10 11" id="KW-0968">Cytoplasmic vesicle</keyword>
<evidence type="ECO:0000259" key="12">
    <source>
        <dbReference type="Pfam" id="PF01602"/>
    </source>
</evidence>
<dbReference type="InterPro" id="IPR002553">
    <property type="entry name" value="Clathrin/coatomer_adapt-like_N"/>
</dbReference>
<name>A0AAV5RPA5_STABA</name>
<dbReference type="GO" id="GO:0009306">
    <property type="term" value="P:protein secretion"/>
    <property type="evidence" value="ECO:0007669"/>
    <property type="project" value="TreeGrafter"/>
</dbReference>
<dbReference type="GO" id="GO:0005793">
    <property type="term" value="C:endoplasmic reticulum-Golgi intermediate compartment"/>
    <property type="evidence" value="ECO:0007669"/>
    <property type="project" value="TreeGrafter"/>
</dbReference>
<dbReference type="SUPFAM" id="SSF49348">
    <property type="entry name" value="Clathrin adaptor appendage domain"/>
    <property type="match status" value="1"/>
</dbReference>
<gene>
    <name evidence="15" type="ORF">DASB73_039510</name>
</gene>
<dbReference type="InterPro" id="IPR012295">
    <property type="entry name" value="TBP_dom_sf"/>
</dbReference>
<comment type="caution">
    <text evidence="15">The sequence shown here is derived from an EMBL/GenBank/DDBJ whole genome shotgun (WGS) entry which is preliminary data.</text>
</comment>
<dbReference type="InterPro" id="IPR009028">
    <property type="entry name" value="Coatomer/calthrin_app_sub_C"/>
</dbReference>
<evidence type="ECO:0000256" key="6">
    <source>
        <dbReference type="ARBA" id="ARBA00022892"/>
    </source>
</evidence>
<sequence length="856" mass="94398">MNMPQNDHGALRSPDKMTVFQKCVSNFNQSTVSVDKARALLTDLVHLFYLGETFPEAEATQLFFTITKLFQKENVGLKQMVYLAIKELVPLTDNVIMGTSVLMRDVQQKSSTMDSRLYKPMALRALCSILDASAVESMDRLMRSSIVDRDGFVSSAALVSSYHLLEISRETVKRWSNEVSESMKMPASQIAQYHALGLLYEMRAQDNVALLKLVVSLDENNVLRDANAMALHVRYIGQLLTELGDHPQLLPLLKVYLRNRSDIASIEALKTILAVCKNEEIVAEAMSVLNAYLESPRAISRFAGIRILNRYASVRPDLIAEYCNSSLENLITDSNTSIATYAISVLLKTGSASSVDRLIHFVTKMLTDIPEDFRLVVVDAVRSLAKRFPNKHKDMLEFFADSLRQEGGLTLKLAIVEAISDVLGARSVDTLSDSVDQALLMLCETIEDSEYPEVTVRVLHLLGEVGPASSNASTLVRFIYNRVILENSVVRAAAVSALARFQDCVPDVHNLLERSCRDVNDEVRDRAAVALVIPVPQISKAQQFSIADLEKQVQSYLESPENFSSAFDISKVAMQTDEERQRQLVPEALDEPVPSAVEEKVVVPAVDKHELLAALVEAVPEIADLGELLHSTAPSSLTDDDMEYIVSARLHVFPQHLVAQYDIRNNFDLEISNVSMETDLDFENELVKQFGTTIPTLQPYSSDSLYVAFTRDGTPVGEIPSTMRFVADGSDEDYALDDFEITASAYVVPSSVADFDAKFAELDNEETGARQFATCKTIADSVSLLKTRLGMFPVSGTDIVPEDANIHTLKLFGVSLEGDEVAAVVRLVSSSRGGIAGKAKVHSSNPDLSFTVVEGL</sequence>
<protein>
    <recommendedName>
        <fullName evidence="11">Coatomer subunit gamma</fullName>
    </recommendedName>
</protein>
<dbReference type="InterPro" id="IPR013041">
    <property type="entry name" value="Clathrin_app_Ig-like_sf"/>
</dbReference>
<reference evidence="15 16" key="1">
    <citation type="journal article" date="2023" name="Elife">
        <title>Identification of key yeast species and microbe-microbe interactions impacting larval growth of Drosophila in the wild.</title>
        <authorList>
            <person name="Mure A."/>
            <person name="Sugiura Y."/>
            <person name="Maeda R."/>
            <person name="Honda K."/>
            <person name="Sakurai N."/>
            <person name="Takahashi Y."/>
            <person name="Watada M."/>
            <person name="Katoh T."/>
            <person name="Gotoh A."/>
            <person name="Gotoh Y."/>
            <person name="Taniguchi I."/>
            <person name="Nakamura K."/>
            <person name="Hayashi T."/>
            <person name="Katayama T."/>
            <person name="Uemura T."/>
            <person name="Hattori Y."/>
        </authorList>
    </citation>
    <scope>NUCLEOTIDE SEQUENCE [LARGE SCALE GENOMIC DNA]</scope>
    <source>
        <strain evidence="15 16">SB-73</strain>
    </source>
</reference>
<evidence type="ECO:0000313" key="15">
    <source>
        <dbReference type="EMBL" id="GMM52988.1"/>
    </source>
</evidence>
<keyword evidence="9 11" id="KW-0472">Membrane</keyword>
<keyword evidence="8 11" id="KW-0333">Golgi apparatus</keyword>
<comment type="subcellular location">
    <subcellularLocation>
        <location evidence="11">Cytoplasm</location>
    </subcellularLocation>
    <subcellularLocation>
        <location evidence="1 11">Golgi apparatus membrane</location>
        <topology evidence="1 11">Peripheral membrane protein</topology>
        <orientation evidence="1 11">Cytoplasmic side</orientation>
    </subcellularLocation>
    <subcellularLocation>
        <location evidence="11">Cytoplasmic vesicle</location>
        <location evidence="11">COPI-coated vesicle membrane</location>
        <topology evidence="11">Peripheral membrane protein</topology>
        <orientation evidence="11">Cytoplasmic side</orientation>
    </subcellularLocation>
</comment>
<dbReference type="GO" id="GO:0030126">
    <property type="term" value="C:COPI vesicle coat"/>
    <property type="evidence" value="ECO:0007669"/>
    <property type="project" value="InterPro"/>
</dbReference>
<proteinExistence type="inferred from homology"/>
<comment type="similarity">
    <text evidence="2 11">Belongs to the COPG family.</text>
</comment>
<evidence type="ECO:0000259" key="13">
    <source>
        <dbReference type="Pfam" id="PF08752"/>
    </source>
</evidence>
<dbReference type="Pfam" id="PF01602">
    <property type="entry name" value="Adaptin_N"/>
    <property type="match status" value="1"/>
</dbReference>
<dbReference type="InterPro" id="IPR011989">
    <property type="entry name" value="ARM-like"/>
</dbReference>
<dbReference type="GO" id="GO:0006891">
    <property type="term" value="P:intra-Golgi vesicle-mediated transport"/>
    <property type="evidence" value="ECO:0007669"/>
    <property type="project" value="TreeGrafter"/>
</dbReference>
<dbReference type="InterPro" id="IPR037067">
    <property type="entry name" value="Coatomer_gsu_app_sf"/>
</dbReference>
<evidence type="ECO:0000256" key="8">
    <source>
        <dbReference type="ARBA" id="ARBA00023034"/>
    </source>
</evidence>
<comment type="subunit">
    <text evidence="11">Oligomeric complex.</text>
</comment>
<accession>A0AAV5RPA5</accession>
<dbReference type="InterPro" id="IPR032154">
    <property type="entry name" value="Coatomer_g_Cpla"/>
</dbReference>
<dbReference type="EMBL" id="BTGC01000008">
    <property type="protein sequence ID" value="GMM52988.1"/>
    <property type="molecule type" value="Genomic_DNA"/>
</dbReference>
<evidence type="ECO:0000256" key="5">
    <source>
        <dbReference type="ARBA" id="ARBA00022737"/>
    </source>
</evidence>
<evidence type="ECO:0000256" key="10">
    <source>
        <dbReference type="ARBA" id="ARBA00023329"/>
    </source>
</evidence>
<dbReference type="InterPro" id="IPR017106">
    <property type="entry name" value="Coatomer_gsu"/>
</dbReference>
<dbReference type="GO" id="GO:0005783">
    <property type="term" value="C:endoplasmic reticulum"/>
    <property type="evidence" value="ECO:0007669"/>
    <property type="project" value="TreeGrafter"/>
</dbReference>
<feature type="domain" description="Coatomer gamma subunit appendage Ig-like subdomain" evidence="13">
    <location>
        <begin position="614"/>
        <end position="732"/>
    </location>
</feature>
<keyword evidence="5" id="KW-0677">Repeat</keyword>
<evidence type="ECO:0000259" key="14">
    <source>
        <dbReference type="Pfam" id="PF16381"/>
    </source>
</evidence>
<dbReference type="Gene3D" id="2.60.40.1480">
    <property type="entry name" value="Coatomer, gamma subunit, appendage domain"/>
    <property type="match status" value="1"/>
</dbReference>
<dbReference type="AlphaFoldDB" id="A0AAV5RPA5"/>
<keyword evidence="7 11" id="KW-0653">Protein transport</keyword>
<dbReference type="InterPro" id="IPR013040">
    <property type="entry name" value="Coatomer_gsu_app_Ig-like_dom"/>
</dbReference>
<dbReference type="Gene3D" id="1.25.10.10">
    <property type="entry name" value="Leucine-rich Repeat Variant"/>
    <property type="match status" value="2"/>
</dbReference>
<keyword evidence="4 11" id="KW-0963">Cytoplasm</keyword>
<evidence type="ECO:0000256" key="7">
    <source>
        <dbReference type="ARBA" id="ARBA00022927"/>
    </source>
</evidence>
<organism evidence="15 16">
    <name type="scientific">Starmerella bacillaris</name>
    <name type="common">Yeast</name>
    <name type="synonym">Candida zemplinina</name>
    <dbReference type="NCBI Taxonomy" id="1247836"/>
    <lineage>
        <taxon>Eukaryota</taxon>
        <taxon>Fungi</taxon>
        <taxon>Dikarya</taxon>
        <taxon>Ascomycota</taxon>
        <taxon>Saccharomycotina</taxon>
        <taxon>Dipodascomycetes</taxon>
        <taxon>Dipodascales</taxon>
        <taxon>Trichomonascaceae</taxon>
        <taxon>Starmerella</taxon>
    </lineage>
</organism>
<feature type="domain" description="Coatomer subunit gamma C-terminal" evidence="14">
    <location>
        <begin position="746"/>
        <end position="855"/>
    </location>
</feature>
<dbReference type="GO" id="GO:0000139">
    <property type="term" value="C:Golgi membrane"/>
    <property type="evidence" value="ECO:0007669"/>
    <property type="project" value="UniProtKB-SubCell"/>
</dbReference>
<evidence type="ECO:0000256" key="1">
    <source>
        <dbReference type="ARBA" id="ARBA00004255"/>
    </source>
</evidence>
<dbReference type="Pfam" id="PF08752">
    <property type="entry name" value="COP-gamma_platf"/>
    <property type="match status" value="1"/>
</dbReference>
<evidence type="ECO:0000256" key="11">
    <source>
        <dbReference type="PIRNR" id="PIRNR037093"/>
    </source>
</evidence>
<dbReference type="Proteomes" id="UP001362899">
    <property type="component" value="Unassembled WGS sequence"/>
</dbReference>
<evidence type="ECO:0000313" key="16">
    <source>
        <dbReference type="Proteomes" id="UP001362899"/>
    </source>
</evidence>
<dbReference type="PIRSF" id="PIRSF037093">
    <property type="entry name" value="Coatomer_gamma_subunit"/>
    <property type="match status" value="1"/>
</dbReference>
<dbReference type="InterPro" id="IPR016024">
    <property type="entry name" value="ARM-type_fold"/>
</dbReference>
<dbReference type="SUPFAM" id="SSF55711">
    <property type="entry name" value="Subdomain of clathrin and coatomer appendage domain"/>
    <property type="match status" value="1"/>
</dbReference>
<evidence type="ECO:0000256" key="2">
    <source>
        <dbReference type="ARBA" id="ARBA00010720"/>
    </source>
</evidence>
<comment type="function">
    <text evidence="11">The coatomer is a cytosolic protein complex that binds to dilysine motifs and reversibly associates with Golgi non-clathrin-coated vesicles, which further mediate biosynthetic protein transport from the ER, via the Golgi up to the trans Golgi network. Coatomer complex is required for budding from Golgi membranes, and is essential for the retrograde Golgi-to-ER transport of dilysine-tagged proteins.</text>
</comment>
<dbReference type="PANTHER" id="PTHR10261">
    <property type="entry name" value="COATOMER SUBUNIT GAMMA"/>
    <property type="match status" value="1"/>
</dbReference>
<keyword evidence="16" id="KW-1185">Reference proteome</keyword>
<dbReference type="GO" id="GO:0005198">
    <property type="term" value="F:structural molecule activity"/>
    <property type="evidence" value="ECO:0007669"/>
    <property type="project" value="InterPro"/>
</dbReference>
<dbReference type="PANTHER" id="PTHR10261:SF0">
    <property type="entry name" value="COATOMER SUBUNIT GAMMA-2"/>
    <property type="match status" value="1"/>
</dbReference>
<feature type="domain" description="Clathrin/coatomer adaptor adaptin-like N-terminal" evidence="12">
    <location>
        <begin position="18"/>
        <end position="530"/>
    </location>
</feature>
<keyword evidence="3 11" id="KW-0813">Transport</keyword>
<evidence type="ECO:0000256" key="3">
    <source>
        <dbReference type="ARBA" id="ARBA00022448"/>
    </source>
</evidence>
<dbReference type="Pfam" id="PF16381">
    <property type="entry name" value="Coatomer_g_Cpla"/>
    <property type="match status" value="1"/>
</dbReference>
<evidence type="ECO:0000256" key="4">
    <source>
        <dbReference type="ARBA" id="ARBA00022490"/>
    </source>
</evidence>
<dbReference type="SUPFAM" id="SSF48371">
    <property type="entry name" value="ARM repeat"/>
    <property type="match status" value="1"/>
</dbReference>
<dbReference type="Gene3D" id="3.30.310.10">
    <property type="entry name" value="TATA-Binding Protein"/>
    <property type="match status" value="1"/>
</dbReference>